<dbReference type="InterPro" id="IPR036770">
    <property type="entry name" value="Ankyrin_rpt-contain_sf"/>
</dbReference>
<dbReference type="PROSITE" id="PS50297">
    <property type="entry name" value="ANK_REP_REGION"/>
    <property type="match status" value="1"/>
</dbReference>
<protein>
    <submittedName>
        <fullName evidence="2">Uncharacterized protein</fullName>
    </submittedName>
</protein>
<reference evidence="2" key="1">
    <citation type="submission" date="2022-04" db="EMBL/GenBank/DDBJ databases">
        <title>A functionally conserved STORR gene fusion in Papaver species that diverged 16.8 million years ago.</title>
        <authorList>
            <person name="Catania T."/>
        </authorList>
    </citation>
    <scope>NUCLEOTIDE SEQUENCE</scope>
    <source>
        <strain evidence="2">S-188037</strain>
    </source>
</reference>
<dbReference type="Proteomes" id="UP001202328">
    <property type="component" value="Unassembled WGS sequence"/>
</dbReference>
<dbReference type="EMBL" id="JAJJMB010005286">
    <property type="protein sequence ID" value="KAI3940001.1"/>
    <property type="molecule type" value="Genomic_DNA"/>
</dbReference>
<comment type="caution">
    <text evidence="2">The sequence shown here is derived from an EMBL/GenBank/DDBJ whole genome shotgun (WGS) entry which is preliminary data.</text>
</comment>
<dbReference type="PANTHER" id="PTHR23335">
    <property type="entry name" value="CALMODULIN-BINDING TRANSCRIPTION ACTIVATOR CAMTA"/>
    <property type="match status" value="1"/>
</dbReference>
<dbReference type="PANTHER" id="PTHR23335:SF3">
    <property type="entry name" value="CALMODULIN-BINDING TRANSCRIPTION ACTIVATOR 5"/>
    <property type="match status" value="1"/>
</dbReference>
<dbReference type="GO" id="GO:0003690">
    <property type="term" value="F:double-stranded DNA binding"/>
    <property type="evidence" value="ECO:0007669"/>
    <property type="project" value="TreeGrafter"/>
</dbReference>
<dbReference type="InterPro" id="IPR002110">
    <property type="entry name" value="Ankyrin_rpt"/>
</dbReference>
<accession>A0AAD4T6T3</accession>
<dbReference type="Gene3D" id="1.25.40.20">
    <property type="entry name" value="Ankyrin repeat-containing domain"/>
    <property type="match status" value="1"/>
</dbReference>
<evidence type="ECO:0000313" key="3">
    <source>
        <dbReference type="Proteomes" id="UP001202328"/>
    </source>
</evidence>
<sequence length="198" mass="22504">MLMEWIYKRLEEGCPTENLNFQGLGVIHMLAILGYRSLIRMYCGLGKGKLSLDFADLTGWTALHWAAFFNRNQTAQLLVDMGVNPTLVTGRTIQFRNGLTVAEVASKNGHHKLASHLANITEEYLHRSNAATLDASSSQVQLDTENHTEMGGNCKSGKKRFRDYSVHGQAVKIQVRPLPWYHVVLYDLFFQYSFWHVT</sequence>
<dbReference type="GO" id="GO:0006357">
    <property type="term" value="P:regulation of transcription by RNA polymerase II"/>
    <property type="evidence" value="ECO:0007669"/>
    <property type="project" value="TreeGrafter"/>
</dbReference>
<organism evidence="2 3">
    <name type="scientific">Papaver atlanticum</name>
    <dbReference type="NCBI Taxonomy" id="357466"/>
    <lineage>
        <taxon>Eukaryota</taxon>
        <taxon>Viridiplantae</taxon>
        <taxon>Streptophyta</taxon>
        <taxon>Embryophyta</taxon>
        <taxon>Tracheophyta</taxon>
        <taxon>Spermatophyta</taxon>
        <taxon>Magnoliopsida</taxon>
        <taxon>Ranunculales</taxon>
        <taxon>Papaveraceae</taxon>
        <taxon>Papaveroideae</taxon>
        <taxon>Papaver</taxon>
    </lineage>
</organism>
<name>A0AAD4T6T3_9MAGN</name>
<proteinExistence type="predicted"/>
<keyword evidence="1" id="KW-0040">ANK repeat</keyword>
<keyword evidence="3" id="KW-1185">Reference proteome</keyword>
<evidence type="ECO:0000313" key="2">
    <source>
        <dbReference type="EMBL" id="KAI3940001.1"/>
    </source>
</evidence>
<dbReference type="Pfam" id="PF12796">
    <property type="entry name" value="Ank_2"/>
    <property type="match status" value="1"/>
</dbReference>
<gene>
    <name evidence="2" type="ORF">MKW98_029777</name>
</gene>
<dbReference type="SUPFAM" id="SSF48403">
    <property type="entry name" value="Ankyrin repeat"/>
    <property type="match status" value="1"/>
</dbReference>
<dbReference type="PROSITE" id="PS50088">
    <property type="entry name" value="ANK_REPEAT"/>
    <property type="match status" value="1"/>
</dbReference>
<dbReference type="GO" id="GO:0005634">
    <property type="term" value="C:nucleus"/>
    <property type="evidence" value="ECO:0007669"/>
    <property type="project" value="TreeGrafter"/>
</dbReference>
<dbReference type="AlphaFoldDB" id="A0AAD4T6T3"/>
<feature type="repeat" description="ANK" evidence="1">
    <location>
        <begin position="58"/>
        <end position="90"/>
    </location>
</feature>
<evidence type="ECO:0000256" key="1">
    <source>
        <dbReference type="PROSITE-ProRule" id="PRU00023"/>
    </source>
</evidence>
<dbReference type="GO" id="GO:0003712">
    <property type="term" value="F:transcription coregulator activity"/>
    <property type="evidence" value="ECO:0007669"/>
    <property type="project" value="TreeGrafter"/>
</dbReference>
<dbReference type="SMART" id="SM00248">
    <property type="entry name" value="ANK"/>
    <property type="match status" value="2"/>
</dbReference>